<dbReference type="AlphaFoldDB" id="A0A8B2NXD6"/>
<evidence type="ECO:0000256" key="1">
    <source>
        <dbReference type="ARBA" id="ARBA00004141"/>
    </source>
</evidence>
<keyword evidence="8" id="KW-1185">Reference proteome</keyword>
<dbReference type="PANTHER" id="PTHR10846:SF8">
    <property type="entry name" value="INNER MEMBRANE PROTEIN YRBG"/>
    <property type="match status" value="1"/>
</dbReference>
<feature type="domain" description="Sodium/calcium exchanger membrane region" evidence="6">
    <location>
        <begin position="191"/>
        <end position="338"/>
    </location>
</feature>
<dbReference type="InterPro" id="IPR004481">
    <property type="entry name" value="K/Na/Ca-exchanger"/>
</dbReference>
<reference evidence="7 8" key="1">
    <citation type="submission" date="2018-05" db="EMBL/GenBank/DDBJ databases">
        <title>Acuticoccus sediminis sp. nov., isolated from deep-sea sediment of Indian Ocean.</title>
        <authorList>
            <person name="Liu X."/>
            <person name="Lai Q."/>
            <person name="Du Y."/>
            <person name="Sun F."/>
            <person name="Zhang X."/>
            <person name="Wang S."/>
            <person name="Shao Z."/>
        </authorList>
    </citation>
    <scope>NUCLEOTIDE SEQUENCE [LARGE SCALE GENOMIC DNA]</scope>
    <source>
        <strain evidence="7 8">PTG4-2</strain>
    </source>
</reference>
<proteinExistence type="predicted"/>
<feature type="transmembrane region" description="Helical" evidence="5">
    <location>
        <begin position="40"/>
        <end position="67"/>
    </location>
</feature>
<sequence>MLELSVTTACVVFAVSAAVIAVAGSYLSRIADRLADRTRLGEAVAGAVLLGATTSIPGTVTSVVAAADGNVDLAASNALGGIAAQTAFLAIADMVYRRANLEHAAASAANLTQSTLLILMLAIPLVAVHTPAVTVLGVHPATVVLLFAYVAGLRMAGRDRDNPMWQPIVTRHTRRDEPEDDGDHRPLWQLFAVFAALAATIGGAGMMVARTGIVIAERTGLGETVVGTLLTATATSLPELVTTVAAVRQGALQLAVGGIIGGNVFDVLFLSAADVAYRDGSIYHAIGAGSLFWAMVGLVMTAVLLLGLIRREEHGVANIGFESALLLLIYAGAVALMVL</sequence>
<dbReference type="GO" id="GO:0006874">
    <property type="term" value="P:intracellular calcium ion homeostasis"/>
    <property type="evidence" value="ECO:0007669"/>
    <property type="project" value="TreeGrafter"/>
</dbReference>
<evidence type="ECO:0000256" key="3">
    <source>
        <dbReference type="ARBA" id="ARBA00022989"/>
    </source>
</evidence>
<dbReference type="EMBL" id="QHHQ01000003">
    <property type="protein sequence ID" value="RAI00448.1"/>
    <property type="molecule type" value="Genomic_DNA"/>
</dbReference>
<dbReference type="RefSeq" id="WP_111346393.1">
    <property type="nucleotide sequence ID" value="NZ_QHHQ01000003.1"/>
</dbReference>
<keyword evidence="2 5" id="KW-0812">Transmembrane</keyword>
<dbReference type="InterPro" id="IPR004837">
    <property type="entry name" value="NaCa_Exmemb"/>
</dbReference>
<evidence type="ECO:0000313" key="8">
    <source>
        <dbReference type="Proteomes" id="UP000249590"/>
    </source>
</evidence>
<feature type="transmembrane region" description="Helical" evidence="5">
    <location>
        <begin position="133"/>
        <end position="152"/>
    </location>
</feature>
<comment type="caution">
    <text evidence="7">The sequence shown here is derived from an EMBL/GenBank/DDBJ whole genome shotgun (WGS) entry which is preliminary data.</text>
</comment>
<feature type="domain" description="Sodium/calcium exchanger membrane region" evidence="6">
    <location>
        <begin position="10"/>
        <end position="128"/>
    </location>
</feature>
<dbReference type="GO" id="GO:0005262">
    <property type="term" value="F:calcium channel activity"/>
    <property type="evidence" value="ECO:0007669"/>
    <property type="project" value="TreeGrafter"/>
</dbReference>
<gene>
    <name evidence="7" type="ORF">DLJ53_14355</name>
</gene>
<dbReference type="Pfam" id="PF01699">
    <property type="entry name" value="Na_Ca_ex"/>
    <property type="match status" value="2"/>
</dbReference>
<keyword evidence="3 5" id="KW-1133">Transmembrane helix</keyword>
<keyword evidence="4 5" id="KW-0472">Membrane</keyword>
<dbReference type="Gene3D" id="1.20.1420.30">
    <property type="entry name" value="NCX, central ion-binding region"/>
    <property type="match status" value="2"/>
</dbReference>
<dbReference type="Proteomes" id="UP000249590">
    <property type="component" value="Unassembled WGS sequence"/>
</dbReference>
<dbReference type="OrthoDB" id="153124at2"/>
<dbReference type="GO" id="GO:0008273">
    <property type="term" value="F:calcium, potassium:sodium antiporter activity"/>
    <property type="evidence" value="ECO:0007669"/>
    <property type="project" value="TreeGrafter"/>
</dbReference>
<feature type="transmembrane region" description="Helical" evidence="5">
    <location>
        <begin position="6"/>
        <end position="28"/>
    </location>
</feature>
<dbReference type="InterPro" id="IPR044880">
    <property type="entry name" value="NCX_ion-bd_dom_sf"/>
</dbReference>
<evidence type="ECO:0000256" key="2">
    <source>
        <dbReference type="ARBA" id="ARBA00022692"/>
    </source>
</evidence>
<feature type="transmembrane region" description="Helical" evidence="5">
    <location>
        <begin position="108"/>
        <end position="127"/>
    </location>
</feature>
<evidence type="ECO:0000256" key="5">
    <source>
        <dbReference type="SAM" id="Phobius"/>
    </source>
</evidence>
<feature type="transmembrane region" description="Helical" evidence="5">
    <location>
        <begin position="190"/>
        <end position="213"/>
    </location>
</feature>
<feature type="transmembrane region" description="Helical" evidence="5">
    <location>
        <begin position="285"/>
        <end position="309"/>
    </location>
</feature>
<feature type="transmembrane region" description="Helical" evidence="5">
    <location>
        <begin position="316"/>
        <end position="338"/>
    </location>
</feature>
<comment type="subcellular location">
    <subcellularLocation>
        <location evidence="1">Membrane</location>
        <topology evidence="1">Multi-pass membrane protein</topology>
    </subcellularLocation>
</comment>
<name>A0A8B2NXD6_9HYPH</name>
<dbReference type="GO" id="GO:0005886">
    <property type="term" value="C:plasma membrane"/>
    <property type="evidence" value="ECO:0007669"/>
    <property type="project" value="TreeGrafter"/>
</dbReference>
<accession>A0A8B2NXD6</accession>
<evidence type="ECO:0000256" key="4">
    <source>
        <dbReference type="ARBA" id="ARBA00023136"/>
    </source>
</evidence>
<protein>
    <submittedName>
        <fullName evidence="7">Cation transporter</fullName>
    </submittedName>
</protein>
<organism evidence="7 8">
    <name type="scientific">Acuticoccus sediminis</name>
    <dbReference type="NCBI Taxonomy" id="2184697"/>
    <lineage>
        <taxon>Bacteria</taxon>
        <taxon>Pseudomonadati</taxon>
        <taxon>Pseudomonadota</taxon>
        <taxon>Alphaproteobacteria</taxon>
        <taxon>Hyphomicrobiales</taxon>
        <taxon>Amorphaceae</taxon>
        <taxon>Acuticoccus</taxon>
    </lineage>
</organism>
<evidence type="ECO:0000313" key="7">
    <source>
        <dbReference type="EMBL" id="RAI00448.1"/>
    </source>
</evidence>
<dbReference type="PANTHER" id="PTHR10846">
    <property type="entry name" value="SODIUM/POTASSIUM/CALCIUM EXCHANGER"/>
    <property type="match status" value="1"/>
</dbReference>
<evidence type="ECO:0000259" key="6">
    <source>
        <dbReference type="Pfam" id="PF01699"/>
    </source>
</evidence>
<feature type="transmembrane region" description="Helical" evidence="5">
    <location>
        <begin position="254"/>
        <end position="273"/>
    </location>
</feature>